<gene>
    <name evidence="16" type="primary">105627752</name>
</gene>
<keyword evidence="8 12" id="KW-0746">Sphingolipid metabolism</keyword>
<comment type="catalytic activity">
    <reaction evidence="10">
        <text>a beta-D-glucosylceramide + H2O = an N-acyl-sphingoid base + D-glucose</text>
        <dbReference type="Rhea" id="RHEA:81447"/>
        <dbReference type="ChEBI" id="CHEBI:4167"/>
        <dbReference type="ChEBI" id="CHEBI:15377"/>
        <dbReference type="ChEBI" id="CHEBI:83264"/>
        <dbReference type="ChEBI" id="CHEBI:83273"/>
    </reaction>
    <physiologicalReaction direction="left-to-right" evidence="10">
        <dbReference type="Rhea" id="RHEA:81448"/>
    </physiologicalReaction>
</comment>
<evidence type="ECO:0000313" key="17">
    <source>
        <dbReference type="Proteomes" id="UP000005205"/>
    </source>
</evidence>
<evidence type="ECO:0000256" key="2">
    <source>
        <dbReference type="ARBA" id="ARBA00004760"/>
    </source>
</evidence>
<evidence type="ECO:0000256" key="11">
    <source>
        <dbReference type="ARBA" id="ARBA00051345"/>
    </source>
</evidence>
<keyword evidence="12" id="KW-0326">Glycosidase</keyword>
<evidence type="ECO:0000256" key="9">
    <source>
        <dbReference type="ARBA" id="ARBA00023098"/>
    </source>
</evidence>
<dbReference type="Proteomes" id="UP000005205">
    <property type="component" value="Unassembled WGS sequence"/>
</dbReference>
<feature type="signal peptide" evidence="13">
    <location>
        <begin position="1"/>
        <end position="20"/>
    </location>
</feature>
<keyword evidence="17" id="KW-1185">Reference proteome</keyword>
<dbReference type="PRINTS" id="PR00843">
    <property type="entry name" value="GLHYDRLASE30"/>
</dbReference>
<evidence type="ECO:0000256" key="4">
    <source>
        <dbReference type="ARBA" id="ARBA00005382"/>
    </source>
</evidence>
<keyword evidence="6 13" id="KW-0732">Signal</keyword>
<dbReference type="GO" id="GO:0005102">
    <property type="term" value="F:signaling receptor binding"/>
    <property type="evidence" value="ECO:0007669"/>
    <property type="project" value="UniProtKB-ARBA"/>
</dbReference>
<dbReference type="InParanoid" id="A0A158P3R4"/>
<dbReference type="EC" id="3.2.1.45" evidence="5 12"/>
<evidence type="ECO:0000256" key="1">
    <source>
        <dbReference type="ARBA" id="ARBA00001013"/>
    </source>
</evidence>
<sequence length="523" mass="59881">MKYAIILVLAVAATIESTNGCKIKRRSEFGDGSGDDGYYCVCDMTYCDEAPNVSKTTNYSKYFLITSSKSGFLFHVSNGIYKKSKTIDTSAPLGKITINRKDVYQEIYGFGGAVTDSAAMNIHNLTLEVSEQLLRSYFGPHGINYNFIRTPMGGCDFSMRPYTYAMVENDTSLHHFELQVEDNLFKIPIIKRAQKIKKGKIKLLTAPWSASLWMKTKNSWTLDAKLRPEYRQLWADYFVKFFEAYRHNGLEFWATTSQNEPENYKYIPVINNNTLINAMAWTAEEERDWIINNLAPTLKKNNFGHIKIFIMDDTRLSMPDWPKIVFKDKRVKDIVSGTAVHFYFDHFISPSVLDEIKELFPEHSILYTEGCAGVFEDQKVILGSWKRAELYAANIIENMSHWVSTWIDWNIALDTNGGPNWIQNFVDSPIIVNSTANEFYKQPMFYAIGHFSKYVPPGSKRIGIKSKNIANMRKVAFSTSDGGIVLVILNLNEEDKEILIQDPEKGTTKLKILAKSLNTMKYW</sequence>
<dbReference type="GO" id="GO:0007040">
    <property type="term" value="P:lysosome organization"/>
    <property type="evidence" value="ECO:0007669"/>
    <property type="project" value="UniProtKB-ARBA"/>
</dbReference>
<dbReference type="EnsemblMetazoa" id="XM_012209032.1">
    <property type="protein sequence ID" value="XP_012064422.1"/>
    <property type="gene ID" value="LOC105627752"/>
</dbReference>
<dbReference type="Pfam" id="PF02055">
    <property type="entry name" value="Glyco_hydro_30"/>
    <property type="match status" value="1"/>
</dbReference>
<dbReference type="InterPro" id="IPR001139">
    <property type="entry name" value="Glyco_hydro_30"/>
</dbReference>
<dbReference type="PANTHER" id="PTHR11069:SF23">
    <property type="entry name" value="LYSOSOMAL ACID GLUCOSYLCERAMIDASE"/>
    <property type="match status" value="1"/>
</dbReference>
<dbReference type="OrthoDB" id="2160638at2759"/>
<dbReference type="EMBL" id="ADTU01008377">
    <property type="status" value="NOT_ANNOTATED_CDS"/>
    <property type="molecule type" value="Genomic_DNA"/>
</dbReference>
<dbReference type="STRING" id="12957.A0A158P3R4"/>
<dbReference type="Pfam" id="PF17189">
    <property type="entry name" value="Glyco_hydro_30C"/>
    <property type="match status" value="1"/>
</dbReference>
<feature type="domain" description="Glycosyl hydrolase family 30 beta sandwich" evidence="15">
    <location>
        <begin position="458"/>
        <end position="520"/>
    </location>
</feature>
<reference evidence="17" key="1">
    <citation type="journal article" date="2011" name="PLoS Genet.">
        <title>The genome sequence of the leaf-cutter ant Atta cephalotes reveals insights into its obligate symbiotic lifestyle.</title>
        <authorList>
            <person name="Suen G."/>
            <person name="Teiling C."/>
            <person name="Li L."/>
            <person name="Holt C."/>
            <person name="Abouheif E."/>
            <person name="Bornberg-Bauer E."/>
            <person name="Bouffard P."/>
            <person name="Caldera E.J."/>
            <person name="Cash E."/>
            <person name="Cavanaugh A."/>
            <person name="Denas O."/>
            <person name="Elhaik E."/>
            <person name="Fave M.J."/>
            <person name="Gadau J."/>
            <person name="Gibson J.D."/>
            <person name="Graur D."/>
            <person name="Grubbs K.J."/>
            <person name="Hagen D.E."/>
            <person name="Harkins T.T."/>
            <person name="Helmkampf M."/>
            <person name="Hu H."/>
            <person name="Johnson B.R."/>
            <person name="Kim J."/>
            <person name="Marsh S.E."/>
            <person name="Moeller J.A."/>
            <person name="Munoz-Torres M.C."/>
            <person name="Murphy M.C."/>
            <person name="Naughton M.C."/>
            <person name="Nigam S."/>
            <person name="Overson R."/>
            <person name="Rajakumar R."/>
            <person name="Reese J.T."/>
            <person name="Scott J.J."/>
            <person name="Smith C.R."/>
            <person name="Tao S."/>
            <person name="Tsutsui N.D."/>
            <person name="Viljakainen L."/>
            <person name="Wissler L."/>
            <person name="Yandell M.D."/>
            <person name="Zimmer F."/>
            <person name="Taylor J."/>
            <person name="Slater S.C."/>
            <person name="Clifton S.W."/>
            <person name="Warren W.C."/>
            <person name="Elsik C.G."/>
            <person name="Smith C.D."/>
            <person name="Weinstock G.M."/>
            <person name="Gerardo N.M."/>
            <person name="Currie C.R."/>
        </authorList>
    </citation>
    <scope>NUCLEOTIDE SEQUENCE [LARGE SCALE GENOMIC DNA]</scope>
</reference>
<dbReference type="PANTHER" id="PTHR11069">
    <property type="entry name" value="GLUCOSYLCERAMIDASE"/>
    <property type="match status" value="1"/>
</dbReference>
<dbReference type="InterPro" id="IPR033453">
    <property type="entry name" value="Glyco_hydro_30_TIM-barrel"/>
</dbReference>
<dbReference type="GO" id="GO:0030163">
    <property type="term" value="P:protein catabolic process"/>
    <property type="evidence" value="ECO:0007669"/>
    <property type="project" value="UniProtKB-ARBA"/>
</dbReference>
<reference evidence="16" key="2">
    <citation type="submission" date="2016-04" db="UniProtKB">
        <authorList>
            <consortium name="EnsemblMetazoa"/>
        </authorList>
    </citation>
    <scope>IDENTIFICATION</scope>
</reference>
<evidence type="ECO:0000256" key="13">
    <source>
        <dbReference type="SAM" id="SignalP"/>
    </source>
</evidence>
<keyword evidence="9 12" id="KW-0443">Lipid metabolism</keyword>
<evidence type="ECO:0000259" key="14">
    <source>
        <dbReference type="Pfam" id="PF02055"/>
    </source>
</evidence>
<dbReference type="GO" id="GO:0005764">
    <property type="term" value="C:lysosome"/>
    <property type="evidence" value="ECO:0007669"/>
    <property type="project" value="UniProtKB-ARBA"/>
</dbReference>
<dbReference type="AlphaFoldDB" id="A0A158P3R4"/>
<dbReference type="FunCoup" id="A0A158P3R4">
    <property type="interactions" value="150"/>
</dbReference>
<evidence type="ECO:0000313" key="16">
    <source>
        <dbReference type="EnsemblMetazoa" id="XP_012064422.1"/>
    </source>
</evidence>
<comment type="catalytic activity">
    <reaction evidence="1">
        <text>a beta-D-glucosyl-(1&lt;-&gt;1')-N-acylsphing-4-enine + H2O = an N-acylsphing-4-enine + D-glucose</text>
        <dbReference type="Rhea" id="RHEA:13269"/>
        <dbReference type="ChEBI" id="CHEBI:4167"/>
        <dbReference type="ChEBI" id="CHEBI:15377"/>
        <dbReference type="ChEBI" id="CHEBI:22801"/>
        <dbReference type="ChEBI" id="CHEBI:52639"/>
        <dbReference type="EC" id="3.2.1.45"/>
    </reaction>
    <physiologicalReaction direction="left-to-right" evidence="1">
        <dbReference type="Rhea" id="RHEA:13270"/>
    </physiologicalReaction>
</comment>
<comment type="similarity">
    <text evidence="4 12">Belongs to the glycosyl hydrolase 30 family.</text>
</comment>
<comment type="catalytic activity">
    <reaction evidence="11">
        <text>an N-acyl-1-beta-D-glucosyl-15-methylhexadecasphing-4-enine + H2O = an N-acyl-15-methylhexadecasphing-4-enine + D-glucose</text>
        <dbReference type="Rhea" id="RHEA:34755"/>
        <dbReference type="ChEBI" id="CHEBI:4167"/>
        <dbReference type="ChEBI" id="CHEBI:15377"/>
        <dbReference type="ChEBI" id="CHEBI:70815"/>
        <dbReference type="ChEBI" id="CHEBI:70846"/>
    </reaction>
    <physiologicalReaction direction="left-to-right" evidence="11">
        <dbReference type="Rhea" id="RHEA:34756"/>
    </physiologicalReaction>
</comment>
<dbReference type="EMBL" id="ADTU01008376">
    <property type="status" value="NOT_ANNOTATED_CDS"/>
    <property type="molecule type" value="Genomic_DNA"/>
</dbReference>
<dbReference type="GO" id="GO:0042391">
    <property type="term" value="P:regulation of membrane potential"/>
    <property type="evidence" value="ECO:0007669"/>
    <property type="project" value="UniProtKB-ARBA"/>
</dbReference>
<evidence type="ECO:0000259" key="15">
    <source>
        <dbReference type="Pfam" id="PF17189"/>
    </source>
</evidence>
<feature type="domain" description="Glycosyl hydrolase family 30 TIM-barrel" evidence="14">
    <location>
        <begin position="107"/>
        <end position="455"/>
    </location>
</feature>
<evidence type="ECO:0000256" key="3">
    <source>
        <dbReference type="ARBA" id="ARBA00004991"/>
    </source>
</evidence>
<proteinExistence type="inferred from homology"/>
<evidence type="ECO:0000256" key="10">
    <source>
        <dbReference type="ARBA" id="ARBA00050474"/>
    </source>
</evidence>
<comment type="pathway">
    <text evidence="3">Sphingolipid metabolism.</text>
</comment>
<dbReference type="InterPro" id="IPR033452">
    <property type="entry name" value="GH30_C"/>
</dbReference>
<dbReference type="GO" id="GO:0006680">
    <property type="term" value="P:glucosylceramide catabolic process"/>
    <property type="evidence" value="ECO:0007669"/>
    <property type="project" value="UniProtKB-ARBA"/>
</dbReference>
<dbReference type="GO" id="GO:0006066">
    <property type="term" value="P:alcohol metabolic process"/>
    <property type="evidence" value="ECO:0007669"/>
    <property type="project" value="UniProtKB-ARBA"/>
</dbReference>
<evidence type="ECO:0000256" key="6">
    <source>
        <dbReference type="ARBA" id="ARBA00022729"/>
    </source>
</evidence>
<dbReference type="GO" id="GO:0016758">
    <property type="term" value="F:hexosyltransferase activity"/>
    <property type="evidence" value="ECO:0007669"/>
    <property type="project" value="UniProtKB-ARBA"/>
</dbReference>
<evidence type="ECO:0000256" key="12">
    <source>
        <dbReference type="RuleBase" id="RU361188"/>
    </source>
</evidence>
<protein>
    <recommendedName>
        <fullName evidence="5 12">Glucosylceramidase</fullName>
        <ecNumber evidence="5 12">3.2.1.45</ecNumber>
    </recommendedName>
</protein>
<dbReference type="KEGG" id="acep:105627752"/>
<accession>A0A158P3R4</accession>
<dbReference type="GO" id="GO:0004348">
    <property type="term" value="F:glucosylceramidase activity"/>
    <property type="evidence" value="ECO:0007669"/>
    <property type="project" value="UniProtKB-EC"/>
</dbReference>
<dbReference type="InterPro" id="IPR017853">
    <property type="entry name" value="GH"/>
</dbReference>
<dbReference type="SUPFAM" id="SSF51445">
    <property type="entry name" value="(Trans)glycosidases"/>
    <property type="match status" value="1"/>
</dbReference>
<dbReference type="FunFam" id="3.20.20.80:FF:000030">
    <property type="entry name" value="Lysosomal acid glucosylceramidase"/>
    <property type="match status" value="1"/>
</dbReference>
<dbReference type="EMBL" id="ADTU01008375">
    <property type="status" value="NOT_ANNOTATED_CDS"/>
    <property type="molecule type" value="Genomic_DNA"/>
</dbReference>
<dbReference type="eggNOG" id="KOG2566">
    <property type="taxonomic scope" value="Eukaryota"/>
</dbReference>
<dbReference type="GO" id="GO:0051246">
    <property type="term" value="P:regulation of protein metabolic process"/>
    <property type="evidence" value="ECO:0007669"/>
    <property type="project" value="UniProtKB-ARBA"/>
</dbReference>
<dbReference type="GO" id="GO:0006914">
    <property type="term" value="P:autophagy"/>
    <property type="evidence" value="ECO:0007669"/>
    <property type="project" value="UniProtKB-ARBA"/>
</dbReference>
<dbReference type="GO" id="GO:0032006">
    <property type="term" value="P:regulation of TOR signaling"/>
    <property type="evidence" value="ECO:0007669"/>
    <property type="project" value="UniProtKB-ARBA"/>
</dbReference>
<feature type="chain" id="PRO_5007629969" description="Glucosylceramidase" evidence="13">
    <location>
        <begin position="21"/>
        <end position="523"/>
    </location>
</feature>
<dbReference type="EMBL" id="ADTU01008378">
    <property type="status" value="NOT_ANNOTATED_CDS"/>
    <property type="molecule type" value="Genomic_DNA"/>
</dbReference>
<evidence type="ECO:0000256" key="8">
    <source>
        <dbReference type="ARBA" id="ARBA00022919"/>
    </source>
</evidence>
<organism evidence="16 17">
    <name type="scientific">Atta cephalotes</name>
    <name type="common">Leafcutter ant</name>
    <dbReference type="NCBI Taxonomy" id="12957"/>
    <lineage>
        <taxon>Eukaryota</taxon>
        <taxon>Metazoa</taxon>
        <taxon>Ecdysozoa</taxon>
        <taxon>Arthropoda</taxon>
        <taxon>Hexapoda</taxon>
        <taxon>Insecta</taxon>
        <taxon>Pterygota</taxon>
        <taxon>Neoptera</taxon>
        <taxon>Endopterygota</taxon>
        <taxon>Hymenoptera</taxon>
        <taxon>Apocrita</taxon>
        <taxon>Aculeata</taxon>
        <taxon>Formicoidea</taxon>
        <taxon>Formicidae</taxon>
        <taxon>Myrmicinae</taxon>
        <taxon>Atta</taxon>
    </lineage>
</organism>
<evidence type="ECO:0000256" key="5">
    <source>
        <dbReference type="ARBA" id="ARBA00012658"/>
    </source>
</evidence>
<evidence type="ECO:0000256" key="7">
    <source>
        <dbReference type="ARBA" id="ARBA00022801"/>
    </source>
</evidence>
<dbReference type="GO" id="GO:0005774">
    <property type="term" value="C:vacuolar membrane"/>
    <property type="evidence" value="ECO:0007669"/>
    <property type="project" value="UniProtKB-ARBA"/>
</dbReference>
<dbReference type="GO" id="GO:0016241">
    <property type="term" value="P:regulation of macroautophagy"/>
    <property type="evidence" value="ECO:0007669"/>
    <property type="project" value="UniProtKB-ARBA"/>
</dbReference>
<keyword evidence="7 12" id="KW-0378">Hydrolase</keyword>
<comment type="pathway">
    <text evidence="2">Lipid metabolism; sphingolipid metabolism.</text>
</comment>
<dbReference type="Gene3D" id="3.20.20.80">
    <property type="entry name" value="Glycosidases"/>
    <property type="match status" value="1"/>
</dbReference>
<dbReference type="GO" id="GO:0010605">
    <property type="term" value="P:negative regulation of macromolecule metabolic process"/>
    <property type="evidence" value="ECO:0007669"/>
    <property type="project" value="UniProtKB-ARBA"/>
</dbReference>
<dbReference type="GO" id="GO:0008202">
    <property type="term" value="P:steroid metabolic process"/>
    <property type="evidence" value="ECO:0007669"/>
    <property type="project" value="UniProtKB-ARBA"/>
</dbReference>
<name>A0A158P3R4_ATTCE</name>